<sequence length="641" mass="73608">MTQPKNQNTMTLEQVTPKEAMELFTQCHGHNPGSDLLEGLVQELEYAPLAISQAASYFRKKDGQFSIPEFLALCTTDKDQVLKLLQDECPVILTTLYRTFCAMDEDEGSAATDLLYFMSLIRGNSIPLQLLRKFYKRLELHRQERGQAELQTLEQTLEQLKSLCLVRQITDDTEPSFRVLRLVQLSMGRWIQSCKGRCEYIPSLCIDVLATAWLATEDKDSKECKESLLPHVHAALVCEPTSDEQEQKWIRVVQNAAELADDTKYFMFAKRLFQKTKEMQEETLLKTTVSLLRVLVISESFSEAREVAEDVKDRMERQFWEDHGYLLAFRCYLGLAYAKSGELKKAEQVLTEALDRGLELLQEDDELILDTMSQLAEMYRSQRQYHKAHSLYRRIYETLLKKGGKPEDNLLIIKAALASNLLDLGNHDKKGGKPEDNLLIIKAALASNLLDLGNHDKSMGKHDESMGKHEEAKQLLEEVHQESVQQYGEHHWYTAEAKLNLGRVHMERGNFEEAETLLQEARYVLMNDLGITSTRAVVAAMHLADLYQRTSRAAEAFELCKPLAAMIEQGRAVNLQTRHQIEVMMCVPTEMYVNSKYDEALAKMDELINICQRDFGDDDELTKRLKRDYSCILRERENKKA</sequence>
<dbReference type="InterPro" id="IPR019734">
    <property type="entry name" value="TPR_rpt"/>
</dbReference>
<dbReference type="InterPro" id="IPR053137">
    <property type="entry name" value="NLR-like"/>
</dbReference>
<gene>
    <name evidence="2" type="ORF">CLO192961_LOCUS187608</name>
</gene>
<protein>
    <recommendedName>
        <fullName evidence="4">MalT-like TPR region domain-containing protein</fullName>
    </recommendedName>
</protein>
<evidence type="ECO:0000313" key="3">
    <source>
        <dbReference type="Proteomes" id="UP000766486"/>
    </source>
</evidence>
<dbReference type="SUPFAM" id="SSF48452">
    <property type="entry name" value="TPR-like"/>
    <property type="match status" value="1"/>
</dbReference>
<keyword evidence="1" id="KW-0802">TPR repeat</keyword>
<organism evidence="2 3">
    <name type="scientific">Bionectria ochroleuca</name>
    <name type="common">Gliocladium roseum</name>
    <dbReference type="NCBI Taxonomy" id="29856"/>
    <lineage>
        <taxon>Eukaryota</taxon>
        <taxon>Fungi</taxon>
        <taxon>Dikarya</taxon>
        <taxon>Ascomycota</taxon>
        <taxon>Pezizomycotina</taxon>
        <taxon>Sordariomycetes</taxon>
        <taxon>Hypocreomycetidae</taxon>
        <taxon>Hypocreales</taxon>
        <taxon>Bionectriaceae</taxon>
        <taxon>Clonostachys</taxon>
    </lineage>
</organism>
<dbReference type="PANTHER" id="PTHR46082:SF6">
    <property type="entry name" value="AAA+ ATPASE DOMAIN-CONTAINING PROTEIN-RELATED"/>
    <property type="match status" value="1"/>
</dbReference>
<keyword evidence="3" id="KW-1185">Reference proteome</keyword>
<dbReference type="Gene3D" id="1.25.40.10">
    <property type="entry name" value="Tetratricopeptide repeat domain"/>
    <property type="match status" value="2"/>
</dbReference>
<dbReference type="PANTHER" id="PTHR46082">
    <property type="entry name" value="ATP/GTP-BINDING PROTEIN-RELATED"/>
    <property type="match status" value="1"/>
</dbReference>
<feature type="repeat" description="TPR" evidence="1">
    <location>
        <begin position="495"/>
        <end position="528"/>
    </location>
</feature>
<name>A0ABY6U5K9_BIOOC</name>
<dbReference type="InterPro" id="IPR011990">
    <property type="entry name" value="TPR-like_helical_dom_sf"/>
</dbReference>
<dbReference type="EMBL" id="CABFNS010000746">
    <property type="protein sequence ID" value="VUC26376.1"/>
    <property type="molecule type" value="Genomic_DNA"/>
</dbReference>
<proteinExistence type="predicted"/>
<dbReference type="Proteomes" id="UP000766486">
    <property type="component" value="Unassembled WGS sequence"/>
</dbReference>
<reference evidence="2 3" key="1">
    <citation type="submission" date="2019-06" db="EMBL/GenBank/DDBJ databases">
        <authorList>
            <person name="Broberg M."/>
        </authorList>
    </citation>
    <scope>NUCLEOTIDE SEQUENCE [LARGE SCALE GENOMIC DNA]</scope>
</reference>
<evidence type="ECO:0000256" key="1">
    <source>
        <dbReference type="PROSITE-ProRule" id="PRU00339"/>
    </source>
</evidence>
<accession>A0ABY6U5K9</accession>
<dbReference type="PROSITE" id="PS50005">
    <property type="entry name" value="TPR"/>
    <property type="match status" value="1"/>
</dbReference>
<dbReference type="SMART" id="SM00028">
    <property type="entry name" value="TPR"/>
    <property type="match status" value="2"/>
</dbReference>
<dbReference type="Pfam" id="PF13424">
    <property type="entry name" value="TPR_12"/>
    <property type="match status" value="2"/>
</dbReference>
<comment type="caution">
    <text evidence="2">The sequence shown here is derived from an EMBL/GenBank/DDBJ whole genome shotgun (WGS) entry which is preliminary data.</text>
</comment>
<evidence type="ECO:0000313" key="2">
    <source>
        <dbReference type="EMBL" id="VUC26376.1"/>
    </source>
</evidence>
<evidence type="ECO:0008006" key="4">
    <source>
        <dbReference type="Google" id="ProtNLM"/>
    </source>
</evidence>